<evidence type="ECO:0008006" key="4">
    <source>
        <dbReference type="Google" id="ProtNLM"/>
    </source>
</evidence>
<keyword evidence="1" id="KW-0833">Ubl conjugation pathway</keyword>
<proteinExistence type="predicted"/>
<dbReference type="InterPro" id="IPR018860">
    <property type="entry name" value="APC_suCDC26"/>
</dbReference>
<dbReference type="Proteomes" id="UP001566132">
    <property type="component" value="Unassembled WGS sequence"/>
</dbReference>
<gene>
    <name evidence="2" type="ORF">ABEB36_009232</name>
</gene>
<comment type="caution">
    <text evidence="2">The sequence shown here is derived from an EMBL/GenBank/DDBJ whole genome shotgun (WGS) entry which is preliminary data.</text>
</comment>
<evidence type="ECO:0000256" key="1">
    <source>
        <dbReference type="ARBA" id="ARBA00022786"/>
    </source>
</evidence>
<protein>
    <recommendedName>
        <fullName evidence="4">Anaphase-promoting complex subunit CDC26</fullName>
    </recommendedName>
</protein>
<dbReference type="Pfam" id="PF10471">
    <property type="entry name" value="ANAPC_CDC26"/>
    <property type="match status" value="1"/>
</dbReference>
<reference evidence="2 3" key="1">
    <citation type="submission" date="2024-05" db="EMBL/GenBank/DDBJ databases">
        <title>Genetic variation in Jamaican populations of the coffee berry borer (Hypothenemus hampei).</title>
        <authorList>
            <person name="Errbii M."/>
            <person name="Myrie A."/>
        </authorList>
    </citation>
    <scope>NUCLEOTIDE SEQUENCE [LARGE SCALE GENOMIC DNA]</scope>
    <source>
        <strain evidence="2">JA-Hopewell-2020-01-JO</strain>
        <tissue evidence="2">Whole body</tissue>
    </source>
</reference>
<organism evidence="2 3">
    <name type="scientific">Hypothenemus hampei</name>
    <name type="common">Coffee berry borer</name>
    <dbReference type="NCBI Taxonomy" id="57062"/>
    <lineage>
        <taxon>Eukaryota</taxon>
        <taxon>Metazoa</taxon>
        <taxon>Ecdysozoa</taxon>
        <taxon>Arthropoda</taxon>
        <taxon>Hexapoda</taxon>
        <taxon>Insecta</taxon>
        <taxon>Pterygota</taxon>
        <taxon>Neoptera</taxon>
        <taxon>Endopterygota</taxon>
        <taxon>Coleoptera</taxon>
        <taxon>Polyphaga</taxon>
        <taxon>Cucujiformia</taxon>
        <taxon>Curculionidae</taxon>
        <taxon>Scolytinae</taxon>
        <taxon>Hypothenemus</taxon>
    </lineage>
</organism>
<name>A0ABD1ETJ1_HYPHA</name>
<dbReference type="AlphaFoldDB" id="A0ABD1ETJ1"/>
<keyword evidence="3" id="KW-1185">Reference proteome</keyword>
<evidence type="ECO:0000313" key="2">
    <source>
        <dbReference type="EMBL" id="KAL1498427.1"/>
    </source>
</evidence>
<accession>A0ABD1ETJ1</accession>
<evidence type="ECO:0000313" key="3">
    <source>
        <dbReference type="Proteomes" id="UP001566132"/>
    </source>
</evidence>
<sequence>MLRRPPTAIELKLDDITEYEQHMRKVKLQSSLPLNLPSVHTGPKGKLEIHNRVVGITALTTMTNNPKIS</sequence>
<dbReference type="EMBL" id="JBDJPC010000006">
    <property type="protein sequence ID" value="KAL1498427.1"/>
    <property type="molecule type" value="Genomic_DNA"/>
</dbReference>